<dbReference type="Pfam" id="PF07589">
    <property type="entry name" value="PEP-CTERM"/>
    <property type="match status" value="1"/>
</dbReference>
<proteinExistence type="predicted"/>
<evidence type="ECO:0000259" key="2">
    <source>
        <dbReference type="Pfam" id="PF07589"/>
    </source>
</evidence>
<accession>A0A0A7PGV4</accession>
<protein>
    <recommendedName>
        <fullName evidence="2">Ice-binding protein C-terminal domain-containing protein</fullName>
    </recommendedName>
</protein>
<dbReference type="AlphaFoldDB" id="A0A0A7PGV4"/>
<reference evidence="3 4" key="1">
    <citation type="journal article" date="2015" name="Int. J. Syst. Evol. Microbiol.">
        <title>Description of Sphingopyxis fribergensis sp. nov. - a soil bacterium with the ability to degrade styrene and phenylacetic acid.</title>
        <authorList>
            <person name="Oelschlagel M."/>
            <person name="Ruckert C."/>
            <person name="Kalinowski J."/>
            <person name="Schmidt G."/>
            <person name="Schlomann M."/>
            <person name="Tischler D."/>
        </authorList>
    </citation>
    <scope>NUCLEOTIDE SEQUENCE [LARGE SCALE GENOMIC DNA]</scope>
    <source>
        <strain evidence="3 4">Kp5.2</strain>
    </source>
</reference>
<dbReference type="NCBIfam" id="NF035944">
    <property type="entry name" value="PEPxxWA-CTERM"/>
    <property type="match status" value="1"/>
</dbReference>
<gene>
    <name evidence="3" type="ORF">SKP52_11540</name>
</gene>
<evidence type="ECO:0000313" key="3">
    <source>
        <dbReference type="EMBL" id="AJA09205.1"/>
    </source>
</evidence>
<dbReference type="RefSeq" id="WP_039574841.1">
    <property type="nucleotide sequence ID" value="NZ_CP009122.1"/>
</dbReference>
<dbReference type="EMBL" id="CP009122">
    <property type="protein sequence ID" value="AJA09205.1"/>
    <property type="molecule type" value="Genomic_DNA"/>
</dbReference>
<dbReference type="Proteomes" id="UP000030907">
    <property type="component" value="Chromosome"/>
</dbReference>
<sequence length="207" mass="21103">MAIALLLLATMSMTIPAFNGDGGSLYAQTTDALSRFVGRSPGERSETDLLKGKARKDRSLADRLFGRRINDGGPEQRALGKIFDTPPEESIKEITQVPPGPVALSDPIPSGLLPLGDVGTPSSAIIGGPSLGVPGGIGTVVPPGTTAGPGDPGDPTTPGVDTPVAAVPEPATWAMMLMGFGLCAAALRRRRKLTTEGAPGVARCEPA</sequence>
<dbReference type="OrthoDB" id="7451755at2"/>
<dbReference type="KEGG" id="sphk:SKP52_11540"/>
<feature type="chain" id="PRO_5002030729" description="Ice-binding protein C-terminal domain-containing protein" evidence="1">
    <location>
        <begin position="20"/>
        <end position="207"/>
    </location>
</feature>
<name>A0A0A7PGV4_9SPHN</name>
<organism evidence="3 4">
    <name type="scientific">Sphingopyxis fribergensis</name>
    <dbReference type="NCBI Taxonomy" id="1515612"/>
    <lineage>
        <taxon>Bacteria</taxon>
        <taxon>Pseudomonadati</taxon>
        <taxon>Pseudomonadota</taxon>
        <taxon>Alphaproteobacteria</taxon>
        <taxon>Sphingomonadales</taxon>
        <taxon>Sphingomonadaceae</taxon>
        <taxon>Sphingopyxis</taxon>
    </lineage>
</organism>
<evidence type="ECO:0000256" key="1">
    <source>
        <dbReference type="SAM" id="SignalP"/>
    </source>
</evidence>
<dbReference type="InterPro" id="IPR013424">
    <property type="entry name" value="Ice-binding_C"/>
</dbReference>
<feature type="domain" description="Ice-binding protein C-terminal" evidence="2">
    <location>
        <begin position="166"/>
        <end position="190"/>
    </location>
</feature>
<dbReference type="NCBIfam" id="TIGR02595">
    <property type="entry name" value="PEP_CTERM"/>
    <property type="match status" value="1"/>
</dbReference>
<dbReference type="HOGENOM" id="CLU_1325642_0_0_5"/>
<keyword evidence="4" id="KW-1185">Reference proteome</keyword>
<feature type="signal peptide" evidence="1">
    <location>
        <begin position="1"/>
        <end position="19"/>
    </location>
</feature>
<keyword evidence="1" id="KW-0732">Signal</keyword>
<evidence type="ECO:0000313" key="4">
    <source>
        <dbReference type="Proteomes" id="UP000030907"/>
    </source>
</evidence>